<dbReference type="AlphaFoldDB" id="A0A6G0XUR0"/>
<dbReference type="EMBL" id="VUJU01007540">
    <property type="protein sequence ID" value="KAF0744202.1"/>
    <property type="molecule type" value="Genomic_DNA"/>
</dbReference>
<gene>
    <name evidence="2" type="ORF">FWK35_00033146</name>
</gene>
<evidence type="ECO:0000256" key="1">
    <source>
        <dbReference type="SAM" id="MobiDB-lite"/>
    </source>
</evidence>
<feature type="compositionally biased region" description="Polar residues" evidence="1">
    <location>
        <begin position="698"/>
        <end position="708"/>
    </location>
</feature>
<feature type="region of interest" description="Disordered" evidence="1">
    <location>
        <begin position="698"/>
        <end position="720"/>
    </location>
</feature>
<feature type="non-terminal residue" evidence="2">
    <location>
        <position position="927"/>
    </location>
</feature>
<dbReference type="OrthoDB" id="6628045at2759"/>
<reference evidence="2 3" key="1">
    <citation type="submission" date="2019-08" db="EMBL/GenBank/DDBJ databases">
        <title>Whole genome of Aphis craccivora.</title>
        <authorList>
            <person name="Voronova N.V."/>
            <person name="Shulinski R.S."/>
            <person name="Bandarenka Y.V."/>
            <person name="Zhorov D.G."/>
            <person name="Warner D."/>
        </authorList>
    </citation>
    <scope>NUCLEOTIDE SEQUENCE [LARGE SCALE GENOMIC DNA]</scope>
    <source>
        <strain evidence="2">180601</strain>
        <tissue evidence="2">Whole Body</tissue>
    </source>
</reference>
<proteinExistence type="predicted"/>
<organism evidence="2 3">
    <name type="scientific">Aphis craccivora</name>
    <name type="common">Cowpea aphid</name>
    <dbReference type="NCBI Taxonomy" id="307492"/>
    <lineage>
        <taxon>Eukaryota</taxon>
        <taxon>Metazoa</taxon>
        <taxon>Ecdysozoa</taxon>
        <taxon>Arthropoda</taxon>
        <taxon>Hexapoda</taxon>
        <taxon>Insecta</taxon>
        <taxon>Pterygota</taxon>
        <taxon>Neoptera</taxon>
        <taxon>Paraneoptera</taxon>
        <taxon>Hemiptera</taxon>
        <taxon>Sternorrhyncha</taxon>
        <taxon>Aphidomorpha</taxon>
        <taxon>Aphidoidea</taxon>
        <taxon>Aphididae</taxon>
        <taxon>Aphidini</taxon>
        <taxon>Aphis</taxon>
        <taxon>Aphis</taxon>
    </lineage>
</organism>
<keyword evidence="3" id="KW-1185">Reference proteome</keyword>
<feature type="non-terminal residue" evidence="2">
    <location>
        <position position="1"/>
    </location>
</feature>
<evidence type="ECO:0000313" key="2">
    <source>
        <dbReference type="EMBL" id="KAF0744202.1"/>
    </source>
</evidence>
<comment type="caution">
    <text evidence="2">The sequence shown here is derived from an EMBL/GenBank/DDBJ whole genome shotgun (WGS) entry which is preliminary data.</text>
</comment>
<protein>
    <recommendedName>
        <fullName evidence="4">NOF-FB transposable element protein</fullName>
    </recommendedName>
</protein>
<sequence length="927" mass="106344">VKAGRKPAVDPQTMYTIVSQHNIFNDEGSLLPSNNCVWEKLSKELGGNVLPKSLYTHMLQDRNGLQTKLKSLFFGIDDGINENKKPNNINVDSDLSLTNNTILLKNDEEFKISIPYDTYRKIRPEQKVYKDGGKYRNYSVIKPHEWTDVINDTLLKTHKLPCNFIYKRVKVYTDISRSNHFIDFKAQCNDRSCGVNLTGWSDKKPNEGEPLLITVLTINTKGQEHQHTTKRPLKGIKRKNVGQELENNLACNWKRDNVEIWNLEMRNDKLGISKICPIQSLSEFKHSSRYAGSIHSIGFDPFFVHYWSSHQIAIYKDLTKNYCKISIDATGSLVKKLKRTSLNLLSSNIFLYEVVASSDFGHIAVTQMISENHDTLSILNWLTQWIKNGLRAPDEVVCDYSRALLSAITRAFSGISVESYVNNCFHILKNIGNTTLVTYVRLDVAHMIKIFCRIKCLTGLKNKSLKEFYVRGFRLLMYSGDLSNFEIRLEALLTVMMSETDGWSGDTITQSEKSREYILNLIKGYTDNYIAREEYNEDENASDNYADIDTSDENTENSISEFLNIIQIRSQNNANIQGNRISAYYLPELVTHIIRICKHFPLWTNQLKTQILKFEVKPMKADKFIVTHLQSIESNTKLFKSTELRNKSLQLELEVEKLSKSPKSIYIPDPTHISELEVMHVPEISYISDLNYTSDSPHSPISFHNTSSENEDDPLTSDDSMNYQENWKDIDRILNIRQLRSNMNTWLQNGNLTTPIKIGKKRFIAYNTCPFDSIVMLISLAFLDNRTYRELVNNSTNELLMFCKSLEDTGVTSIYVIDAKCNVLHIVTKLLSDIPSAIEKIMCDKGCTNTDLVSPSIIIKLSSGVEFLQKDLNNYISPHYFDCTKCNGNAKLTRYLGKHLFIDIEMYFEKKCMSLDKLPAEIMAHGK</sequence>
<name>A0A6G0XUR0_APHCR</name>
<accession>A0A6G0XUR0</accession>
<evidence type="ECO:0000313" key="3">
    <source>
        <dbReference type="Proteomes" id="UP000478052"/>
    </source>
</evidence>
<dbReference type="Proteomes" id="UP000478052">
    <property type="component" value="Unassembled WGS sequence"/>
</dbReference>
<evidence type="ECO:0008006" key="4">
    <source>
        <dbReference type="Google" id="ProtNLM"/>
    </source>
</evidence>